<evidence type="ECO:0000313" key="3">
    <source>
        <dbReference type="Proteomes" id="UP001500729"/>
    </source>
</evidence>
<dbReference type="EMBL" id="BAAAGS010000078">
    <property type="protein sequence ID" value="GAA0558784.1"/>
    <property type="molecule type" value="Genomic_DNA"/>
</dbReference>
<gene>
    <name evidence="2" type="ORF">GCM10009533_65270</name>
</gene>
<feature type="region of interest" description="Disordered" evidence="1">
    <location>
        <begin position="1"/>
        <end position="89"/>
    </location>
</feature>
<feature type="compositionally biased region" description="Polar residues" evidence="1">
    <location>
        <begin position="11"/>
        <end position="29"/>
    </location>
</feature>
<evidence type="ECO:0000313" key="2">
    <source>
        <dbReference type="EMBL" id="GAA0558784.1"/>
    </source>
</evidence>
<reference evidence="2 3" key="1">
    <citation type="journal article" date="2019" name="Int. J. Syst. Evol. Microbiol.">
        <title>The Global Catalogue of Microorganisms (GCM) 10K type strain sequencing project: providing services to taxonomists for standard genome sequencing and annotation.</title>
        <authorList>
            <consortium name="The Broad Institute Genomics Platform"/>
            <consortium name="The Broad Institute Genome Sequencing Center for Infectious Disease"/>
            <person name="Wu L."/>
            <person name="Ma J."/>
        </authorList>
    </citation>
    <scope>NUCLEOTIDE SEQUENCE [LARGE SCALE GENOMIC DNA]</scope>
    <source>
        <strain evidence="2 3">JCM 10303</strain>
    </source>
</reference>
<dbReference type="RefSeq" id="WP_021341732.1">
    <property type="nucleotide sequence ID" value="NZ_BAAAGS010000078.1"/>
</dbReference>
<sequence>MLHPGPEKLTSGATSRNIDAGVSVSTPLNSADHAAEQLVRQTSEITGRLRQPTDRVSKISPSERVFDLEPARPNRQQGEFKALSLRTLT</sequence>
<evidence type="ECO:0000256" key="1">
    <source>
        <dbReference type="SAM" id="MobiDB-lite"/>
    </source>
</evidence>
<name>A0ABN1E474_SACER</name>
<protein>
    <submittedName>
        <fullName evidence="2">Uncharacterized protein</fullName>
    </submittedName>
</protein>
<comment type="caution">
    <text evidence="2">The sequence shown here is derived from an EMBL/GenBank/DDBJ whole genome shotgun (WGS) entry which is preliminary data.</text>
</comment>
<accession>A0ABN1E474</accession>
<proteinExistence type="predicted"/>
<keyword evidence="3" id="KW-1185">Reference proteome</keyword>
<organism evidence="2 3">
    <name type="scientific">Saccharopolyspora erythraea</name>
    <name type="common">Streptomyces erythraeus</name>
    <dbReference type="NCBI Taxonomy" id="1836"/>
    <lineage>
        <taxon>Bacteria</taxon>
        <taxon>Bacillati</taxon>
        <taxon>Actinomycetota</taxon>
        <taxon>Actinomycetes</taxon>
        <taxon>Pseudonocardiales</taxon>
        <taxon>Pseudonocardiaceae</taxon>
        <taxon>Saccharopolyspora</taxon>
    </lineage>
</organism>
<dbReference type="Proteomes" id="UP001500729">
    <property type="component" value="Unassembled WGS sequence"/>
</dbReference>